<accession>X1BJV6</accession>
<name>X1BJV6_9ZZZZ</name>
<reference evidence="1" key="1">
    <citation type="journal article" date="2014" name="Front. Microbiol.">
        <title>High frequency of phylogenetically diverse reductive dehalogenase-homologous genes in deep subseafloor sedimentary metagenomes.</title>
        <authorList>
            <person name="Kawai M."/>
            <person name="Futagami T."/>
            <person name="Toyoda A."/>
            <person name="Takaki Y."/>
            <person name="Nishi S."/>
            <person name="Hori S."/>
            <person name="Arai W."/>
            <person name="Tsubouchi T."/>
            <person name="Morono Y."/>
            <person name="Uchiyama I."/>
            <person name="Ito T."/>
            <person name="Fujiyama A."/>
            <person name="Inagaki F."/>
            <person name="Takami H."/>
        </authorList>
    </citation>
    <scope>NUCLEOTIDE SEQUENCE</scope>
    <source>
        <strain evidence="1">Expedition CK06-06</strain>
    </source>
</reference>
<proteinExistence type="predicted"/>
<comment type="caution">
    <text evidence="1">The sequence shown here is derived from an EMBL/GenBank/DDBJ whole genome shotgun (WGS) entry which is preliminary data.</text>
</comment>
<protein>
    <submittedName>
        <fullName evidence="1">Uncharacterized protein</fullName>
    </submittedName>
</protein>
<sequence length="46" mass="5658">MCFCLVEEKMSYLKWAYKNAKRMSLIDPDKIIDKFREKDKKKDLEK</sequence>
<gene>
    <name evidence="1" type="ORF">S01H4_36817</name>
</gene>
<evidence type="ECO:0000313" key="1">
    <source>
        <dbReference type="EMBL" id="GAG95325.1"/>
    </source>
</evidence>
<dbReference type="AlphaFoldDB" id="X1BJV6"/>
<organism evidence="1">
    <name type="scientific">marine sediment metagenome</name>
    <dbReference type="NCBI Taxonomy" id="412755"/>
    <lineage>
        <taxon>unclassified sequences</taxon>
        <taxon>metagenomes</taxon>
        <taxon>ecological metagenomes</taxon>
    </lineage>
</organism>
<dbReference type="EMBL" id="BART01019713">
    <property type="protein sequence ID" value="GAG95325.1"/>
    <property type="molecule type" value="Genomic_DNA"/>
</dbReference>